<dbReference type="Pfam" id="PF04195">
    <property type="entry name" value="Transposase_28"/>
    <property type="match status" value="1"/>
</dbReference>
<comment type="caution">
    <text evidence="3">The sequence shown here is derived from an EMBL/GenBank/DDBJ whole genome shotgun (WGS) entry which is preliminary data.</text>
</comment>
<protein>
    <recommendedName>
        <fullName evidence="2">Transposase (putative) gypsy type domain-containing protein</fullName>
    </recommendedName>
</protein>
<reference evidence="3" key="1">
    <citation type="journal article" date="2021" name="bioRxiv">
        <title>Whole Genome Assembly and Annotation of Northern Wild Rice, Zizania palustris L., Supports a Whole Genome Duplication in the Zizania Genus.</title>
        <authorList>
            <person name="Haas M."/>
            <person name="Kono T."/>
            <person name="Macchietto M."/>
            <person name="Millas R."/>
            <person name="McGilp L."/>
            <person name="Shao M."/>
            <person name="Duquette J."/>
            <person name="Hirsch C.N."/>
            <person name="Kimball J."/>
        </authorList>
    </citation>
    <scope>NUCLEOTIDE SEQUENCE</scope>
    <source>
        <tissue evidence="3">Fresh leaf tissue</tissue>
    </source>
</reference>
<dbReference type="InterPro" id="IPR007321">
    <property type="entry name" value="Transposase_28"/>
</dbReference>
<dbReference type="Proteomes" id="UP000729402">
    <property type="component" value="Unassembled WGS sequence"/>
</dbReference>
<evidence type="ECO:0000313" key="4">
    <source>
        <dbReference type="Proteomes" id="UP000729402"/>
    </source>
</evidence>
<dbReference type="OrthoDB" id="685425at2759"/>
<feature type="compositionally biased region" description="Low complexity" evidence="1">
    <location>
        <begin position="17"/>
        <end position="32"/>
    </location>
</feature>
<dbReference type="AlphaFoldDB" id="A0A8J6BZY7"/>
<proteinExistence type="predicted"/>
<accession>A0A8J6BZY7</accession>
<dbReference type="PANTHER" id="PTHR33026:SF7">
    <property type="entry name" value="OS03G0100275 PROTEIN"/>
    <property type="match status" value="1"/>
</dbReference>
<reference evidence="3" key="2">
    <citation type="submission" date="2021-02" db="EMBL/GenBank/DDBJ databases">
        <authorList>
            <person name="Kimball J.A."/>
            <person name="Haas M.W."/>
            <person name="Macchietto M."/>
            <person name="Kono T."/>
            <person name="Duquette J."/>
            <person name="Shao M."/>
        </authorList>
    </citation>
    <scope>NUCLEOTIDE SEQUENCE</scope>
    <source>
        <tissue evidence="3">Fresh leaf tissue</tissue>
    </source>
</reference>
<sequence length="190" mass="20339">MAKTSFKAPGATSALARQQAMAAAAPAGNPQQVGPHDLLPTSSKYSDQSYKLGPSTCKRKTIAAVVEGRIIPGVNVHKPGKEGIPSPRPGEVVVFEAFFEAGLGLSAVDFLSEVLDLFHVTLPQLYPNAIARLAIFEWALRAKGCEGRAEIFAALHKASCQPKTYQGFGGENIVLAFGSINFRLRDQFQL</sequence>
<gene>
    <name evidence="3" type="ORF">GUJ93_ZPchr0013g34648</name>
</gene>
<feature type="compositionally biased region" description="Polar residues" evidence="1">
    <location>
        <begin position="40"/>
        <end position="49"/>
    </location>
</feature>
<dbReference type="EMBL" id="JAAALK010000079">
    <property type="protein sequence ID" value="KAG8095638.1"/>
    <property type="molecule type" value="Genomic_DNA"/>
</dbReference>
<keyword evidence="4" id="KW-1185">Reference proteome</keyword>
<evidence type="ECO:0000259" key="2">
    <source>
        <dbReference type="Pfam" id="PF04195"/>
    </source>
</evidence>
<feature type="domain" description="Transposase (putative) gypsy type" evidence="2">
    <location>
        <begin position="93"/>
        <end position="136"/>
    </location>
</feature>
<evidence type="ECO:0000256" key="1">
    <source>
        <dbReference type="SAM" id="MobiDB-lite"/>
    </source>
</evidence>
<feature type="region of interest" description="Disordered" evidence="1">
    <location>
        <begin position="17"/>
        <end position="52"/>
    </location>
</feature>
<dbReference type="PANTHER" id="PTHR33026">
    <property type="entry name" value="OS06G0360600 PROTEIN"/>
    <property type="match status" value="1"/>
</dbReference>
<organism evidence="3 4">
    <name type="scientific">Zizania palustris</name>
    <name type="common">Northern wild rice</name>
    <dbReference type="NCBI Taxonomy" id="103762"/>
    <lineage>
        <taxon>Eukaryota</taxon>
        <taxon>Viridiplantae</taxon>
        <taxon>Streptophyta</taxon>
        <taxon>Embryophyta</taxon>
        <taxon>Tracheophyta</taxon>
        <taxon>Spermatophyta</taxon>
        <taxon>Magnoliopsida</taxon>
        <taxon>Liliopsida</taxon>
        <taxon>Poales</taxon>
        <taxon>Poaceae</taxon>
        <taxon>BOP clade</taxon>
        <taxon>Oryzoideae</taxon>
        <taxon>Oryzeae</taxon>
        <taxon>Zizaniinae</taxon>
        <taxon>Zizania</taxon>
    </lineage>
</organism>
<name>A0A8J6BZY7_ZIZPA</name>
<evidence type="ECO:0000313" key="3">
    <source>
        <dbReference type="EMBL" id="KAG8095638.1"/>
    </source>
</evidence>